<proteinExistence type="inferred from homology"/>
<feature type="domain" description="ABC transmembrane type-1" evidence="8">
    <location>
        <begin position="100"/>
        <end position="281"/>
    </location>
</feature>
<evidence type="ECO:0000256" key="2">
    <source>
        <dbReference type="ARBA" id="ARBA00022448"/>
    </source>
</evidence>
<dbReference type="Pfam" id="PF00528">
    <property type="entry name" value="BPD_transp_1"/>
    <property type="match status" value="1"/>
</dbReference>
<keyword evidence="5 7" id="KW-1133">Transmembrane helix</keyword>
<keyword evidence="4 7" id="KW-0812">Transmembrane</keyword>
<evidence type="ECO:0000313" key="9">
    <source>
        <dbReference type="EMBL" id="RGK41020.1"/>
    </source>
</evidence>
<dbReference type="RefSeq" id="WP_005609270.1">
    <property type="nucleotide sequence ID" value="NZ_CABKOA010000040.1"/>
</dbReference>
<gene>
    <name evidence="9" type="ORF">DXD17_05250</name>
</gene>
<dbReference type="EMBL" id="QSQN01000011">
    <property type="protein sequence ID" value="RGK41020.1"/>
    <property type="molecule type" value="Genomic_DNA"/>
</dbReference>
<name>A0A3E4LU56_9FIRM</name>
<dbReference type="GeneID" id="77333550"/>
<feature type="transmembrane region" description="Helical" evidence="7">
    <location>
        <begin position="259"/>
        <end position="280"/>
    </location>
</feature>
<dbReference type="Gene3D" id="1.10.3720.10">
    <property type="entry name" value="MetI-like"/>
    <property type="match status" value="1"/>
</dbReference>
<keyword evidence="3" id="KW-1003">Cell membrane</keyword>
<evidence type="ECO:0000313" key="10">
    <source>
        <dbReference type="Proteomes" id="UP000260793"/>
    </source>
</evidence>
<evidence type="ECO:0000256" key="4">
    <source>
        <dbReference type="ARBA" id="ARBA00022692"/>
    </source>
</evidence>
<dbReference type="AlphaFoldDB" id="A0A3E4LU56"/>
<dbReference type="SUPFAM" id="SSF161098">
    <property type="entry name" value="MetI-like"/>
    <property type="match status" value="1"/>
</dbReference>
<keyword evidence="6 7" id="KW-0472">Membrane</keyword>
<dbReference type="GO" id="GO:0055085">
    <property type="term" value="P:transmembrane transport"/>
    <property type="evidence" value="ECO:0007669"/>
    <property type="project" value="InterPro"/>
</dbReference>
<keyword evidence="2 7" id="KW-0813">Transport</keyword>
<feature type="transmembrane region" description="Helical" evidence="7">
    <location>
        <begin position="229"/>
        <end position="253"/>
    </location>
</feature>
<feature type="transmembrane region" description="Helical" evidence="7">
    <location>
        <begin position="49"/>
        <end position="76"/>
    </location>
</feature>
<evidence type="ECO:0000256" key="5">
    <source>
        <dbReference type="ARBA" id="ARBA00022989"/>
    </source>
</evidence>
<evidence type="ECO:0000259" key="8">
    <source>
        <dbReference type="PROSITE" id="PS50928"/>
    </source>
</evidence>
<evidence type="ECO:0000256" key="7">
    <source>
        <dbReference type="RuleBase" id="RU363032"/>
    </source>
</evidence>
<dbReference type="PROSITE" id="PS50928">
    <property type="entry name" value="ABC_TM1"/>
    <property type="match status" value="1"/>
</dbReference>
<protein>
    <submittedName>
        <fullName evidence="9">ABC transporter permease</fullName>
    </submittedName>
</protein>
<feature type="transmembrane region" description="Helical" evidence="7">
    <location>
        <begin position="138"/>
        <end position="159"/>
    </location>
</feature>
<sequence length="291" mass="32884">MKLLHKLPVPFLRIWNHHSDSEKNSLPGYISPEQLIFLKKIRHHRQFVFTARILLLILFLLQWELCANAGIVDSFIFSSPSRIARCFWEMTLDQSIFLHIGITLYETLASFACVTLFSLLVAVLLWSSRKLSEILEPYLVVLNSLPKSALAPLLIVWLGATPTTIIVAGMSVAVFGSILNLYTAFITVDEEKIRLIYTLHGKRQHILTKVILPSSIPAVISNMKVNIGLCLVGVVIGEFLAAKSGLGYLIIYASQTFKMTWLLMSICILCLIAMALYALINALEKWYQRKY</sequence>
<reference evidence="9 10" key="1">
    <citation type="submission" date="2018-08" db="EMBL/GenBank/DDBJ databases">
        <title>A genome reference for cultivated species of the human gut microbiota.</title>
        <authorList>
            <person name="Zou Y."/>
            <person name="Xue W."/>
            <person name="Luo G."/>
        </authorList>
    </citation>
    <scope>NUCLEOTIDE SEQUENCE [LARGE SCALE GENOMIC DNA]</scope>
    <source>
        <strain evidence="9 10">TF11-7</strain>
    </source>
</reference>
<organism evidence="9 10">
    <name type="scientific">[Ruminococcus] lactaris</name>
    <dbReference type="NCBI Taxonomy" id="46228"/>
    <lineage>
        <taxon>Bacteria</taxon>
        <taxon>Bacillati</taxon>
        <taxon>Bacillota</taxon>
        <taxon>Clostridia</taxon>
        <taxon>Lachnospirales</taxon>
        <taxon>Lachnospiraceae</taxon>
        <taxon>Mediterraneibacter</taxon>
    </lineage>
</organism>
<evidence type="ECO:0000256" key="1">
    <source>
        <dbReference type="ARBA" id="ARBA00004651"/>
    </source>
</evidence>
<dbReference type="InterPro" id="IPR000515">
    <property type="entry name" value="MetI-like"/>
</dbReference>
<evidence type="ECO:0000256" key="6">
    <source>
        <dbReference type="ARBA" id="ARBA00023136"/>
    </source>
</evidence>
<dbReference type="PANTHER" id="PTHR30151:SF19">
    <property type="entry name" value="ABC TRANSPORTER PERMEASE"/>
    <property type="match status" value="1"/>
</dbReference>
<dbReference type="PANTHER" id="PTHR30151">
    <property type="entry name" value="ALKANE SULFONATE ABC TRANSPORTER-RELATED, MEMBRANE SUBUNIT"/>
    <property type="match status" value="1"/>
</dbReference>
<dbReference type="Proteomes" id="UP000260793">
    <property type="component" value="Unassembled WGS sequence"/>
</dbReference>
<evidence type="ECO:0000256" key="3">
    <source>
        <dbReference type="ARBA" id="ARBA00022475"/>
    </source>
</evidence>
<accession>A0A3E4LU56</accession>
<feature type="transmembrane region" description="Helical" evidence="7">
    <location>
        <begin position="165"/>
        <end position="188"/>
    </location>
</feature>
<dbReference type="InterPro" id="IPR035906">
    <property type="entry name" value="MetI-like_sf"/>
</dbReference>
<comment type="subcellular location">
    <subcellularLocation>
        <location evidence="1 7">Cell membrane</location>
        <topology evidence="1 7">Multi-pass membrane protein</topology>
    </subcellularLocation>
</comment>
<dbReference type="GO" id="GO:0005886">
    <property type="term" value="C:plasma membrane"/>
    <property type="evidence" value="ECO:0007669"/>
    <property type="project" value="UniProtKB-SubCell"/>
</dbReference>
<feature type="transmembrane region" description="Helical" evidence="7">
    <location>
        <begin position="96"/>
        <end position="126"/>
    </location>
</feature>
<comment type="caution">
    <text evidence="9">The sequence shown here is derived from an EMBL/GenBank/DDBJ whole genome shotgun (WGS) entry which is preliminary data.</text>
</comment>
<comment type="similarity">
    <text evidence="7">Belongs to the binding-protein-dependent transport system permease family.</text>
</comment>